<keyword evidence="6" id="KW-1185">Reference proteome</keyword>
<dbReference type="InterPro" id="IPR009057">
    <property type="entry name" value="Homeodomain-like_sf"/>
</dbReference>
<name>A0A926HR72_9FIRM</name>
<evidence type="ECO:0000313" key="6">
    <source>
        <dbReference type="Proteomes" id="UP000623172"/>
    </source>
</evidence>
<dbReference type="InterPro" id="IPR003313">
    <property type="entry name" value="AraC-bd"/>
</dbReference>
<dbReference type="PANTHER" id="PTHR43280">
    <property type="entry name" value="ARAC-FAMILY TRANSCRIPTIONAL REGULATOR"/>
    <property type="match status" value="1"/>
</dbReference>
<dbReference type="SMART" id="SM00342">
    <property type="entry name" value="HTH_ARAC"/>
    <property type="match status" value="1"/>
</dbReference>
<gene>
    <name evidence="5" type="ORF">H8696_09070</name>
</gene>
<dbReference type="AlphaFoldDB" id="A0A926HR72"/>
<dbReference type="Pfam" id="PF02311">
    <property type="entry name" value="AraC_binding"/>
    <property type="match status" value="1"/>
</dbReference>
<dbReference type="Pfam" id="PF12833">
    <property type="entry name" value="HTH_18"/>
    <property type="match status" value="1"/>
</dbReference>
<evidence type="ECO:0000313" key="5">
    <source>
        <dbReference type="EMBL" id="MBC8531996.1"/>
    </source>
</evidence>
<protein>
    <submittedName>
        <fullName evidence="5">Helix-turn-helix transcriptional regulator</fullName>
    </submittedName>
</protein>
<dbReference type="RefSeq" id="WP_249316918.1">
    <property type="nucleotide sequence ID" value="NZ_JACRSR010000004.1"/>
</dbReference>
<accession>A0A926HR72</accession>
<dbReference type="Gene3D" id="2.60.120.10">
    <property type="entry name" value="Jelly Rolls"/>
    <property type="match status" value="1"/>
</dbReference>
<dbReference type="PROSITE" id="PS00041">
    <property type="entry name" value="HTH_ARAC_FAMILY_1"/>
    <property type="match status" value="1"/>
</dbReference>
<dbReference type="Gene3D" id="1.10.10.60">
    <property type="entry name" value="Homeodomain-like"/>
    <property type="match status" value="2"/>
</dbReference>
<dbReference type="InterPro" id="IPR014710">
    <property type="entry name" value="RmlC-like_jellyroll"/>
</dbReference>
<dbReference type="InterPro" id="IPR011051">
    <property type="entry name" value="RmlC_Cupin_sf"/>
</dbReference>
<proteinExistence type="predicted"/>
<sequence>MQVYRIPIDQDSRMEMTRHGTEGFPMAIYETVLAKNALGFVDWHWHDEFQFCLVTEGQVRFHVGDGIHLLAAGMGLFINSGVLHMAEPLTADAAYHCTDVSPRLMGSFPESDIHNRYLKGFLEDPTRRYILLSKDVSWQGLVLKKMGEIHSAYQGRAKGFEIWIVSLLMHIFFLLLQSGAEGAAEAAPDALERIKLILNYIHEHFGEKITLKQLSKWVNLCPNECCRYFKSHTGSTIFSYINNLRITKSAEALLNHPGRTVSQIAYECGFSTPSYFIEKFRQKTGMTPNQYRRRMGSDVQK</sequence>
<evidence type="ECO:0000259" key="4">
    <source>
        <dbReference type="PROSITE" id="PS01124"/>
    </source>
</evidence>
<keyword evidence="2" id="KW-0238">DNA-binding</keyword>
<dbReference type="InterPro" id="IPR020449">
    <property type="entry name" value="Tscrpt_reg_AraC-type_HTH"/>
</dbReference>
<feature type="domain" description="HTH araC/xylS-type" evidence="4">
    <location>
        <begin position="195"/>
        <end position="294"/>
    </location>
</feature>
<dbReference type="EMBL" id="JACRSR010000004">
    <property type="protein sequence ID" value="MBC8531996.1"/>
    <property type="molecule type" value="Genomic_DNA"/>
</dbReference>
<evidence type="ECO:0000256" key="3">
    <source>
        <dbReference type="ARBA" id="ARBA00023163"/>
    </source>
</evidence>
<dbReference type="SUPFAM" id="SSF51182">
    <property type="entry name" value="RmlC-like cupins"/>
    <property type="match status" value="1"/>
</dbReference>
<organism evidence="5 6">
    <name type="scientific">Gehongia tenuis</name>
    <dbReference type="NCBI Taxonomy" id="2763655"/>
    <lineage>
        <taxon>Bacteria</taxon>
        <taxon>Bacillati</taxon>
        <taxon>Bacillota</taxon>
        <taxon>Clostridia</taxon>
        <taxon>Christensenellales</taxon>
        <taxon>Christensenellaceae</taxon>
        <taxon>Gehongia</taxon>
    </lineage>
</organism>
<comment type="caution">
    <text evidence="5">The sequence shown here is derived from an EMBL/GenBank/DDBJ whole genome shotgun (WGS) entry which is preliminary data.</text>
</comment>
<dbReference type="PROSITE" id="PS01124">
    <property type="entry name" value="HTH_ARAC_FAMILY_2"/>
    <property type="match status" value="1"/>
</dbReference>
<dbReference type="SUPFAM" id="SSF46689">
    <property type="entry name" value="Homeodomain-like"/>
    <property type="match status" value="2"/>
</dbReference>
<evidence type="ECO:0000256" key="2">
    <source>
        <dbReference type="ARBA" id="ARBA00023125"/>
    </source>
</evidence>
<reference evidence="5" key="1">
    <citation type="submission" date="2020-08" db="EMBL/GenBank/DDBJ databases">
        <title>Genome public.</title>
        <authorList>
            <person name="Liu C."/>
            <person name="Sun Q."/>
        </authorList>
    </citation>
    <scope>NUCLEOTIDE SEQUENCE</scope>
    <source>
        <strain evidence="5">NSJ-53</strain>
    </source>
</reference>
<evidence type="ECO:0000256" key="1">
    <source>
        <dbReference type="ARBA" id="ARBA00023015"/>
    </source>
</evidence>
<keyword evidence="1" id="KW-0805">Transcription regulation</keyword>
<keyword evidence="3" id="KW-0804">Transcription</keyword>
<dbReference type="GO" id="GO:0043565">
    <property type="term" value="F:sequence-specific DNA binding"/>
    <property type="evidence" value="ECO:0007669"/>
    <property type="project" value="InterPro"/>
</dbReference>
<dbReference type="InterPro" id="IPR018062">
    <property type="entry name" value="HTH_AraC-typ_CS"/>
</dbReference>
<dbReference type="Proteomes" id="UP000623172">
    <property type="component" value="Unassembled WGS sequence"/>
</dbReference>
<dbReference type="GO" id="GO:0003700">
    <property type="term" value="F:DNA-binding transcription factor activity"/>
    <property type="evidence" value="ECO:0007669"/>
    <property type="project" value="InterPro"/>
</dbReference>
<dbReference type="PANTHER" id="PTHR43280:SF28">
    <property type="entry name" value="HTH-TYPE TRANSCRIPTIONAL ACTIVATOR RHAS"/>
    <property type="match status" value="1"/>
</dbReference>
<dbReference type="InterPro" id="IPR018060">
    <property type="entry name" value="HTH_AraC"/>
</dbReference>
<dbReference type="PRINTS" id="PR00032">
    <property type="entry name" value="HTHARAC"/>
</dbReference>